<feature type="transmembrane region" description="Helical" evidence="1">
    <location>
        <begin position="56"/>
        <end position="77"/>
    </location>
</feature>
<dbReference type="Proteomes" id="UP000712281">
    <property type="component" value="Unassembled WGS sequence"/>
</dbReference>
<dbReference type="EMBL" id="QGKW02001660">
    <property type="protein sequence ID" value="KAF2580238.1"/>
    <property type="molecule type" value="Genomic_DNA"/>
</dbReference>
<comment type="caution">
    <text evidence="2">The sequence shown here is derived from an EMBL/GenBank/DDBJ whole genome shotgun (WGS) entry which is preliminary data.</text>
</comment>
<evidence type="ECO:0000313" key="3">
    <source>
        <dbReference type="Proteomes" id="UP000712281"/>
    </source>
</evidence>
<name>A0A8S9JDS0_BRACR</name>
<gene>
    <name evidence="2" type="ORF">F2Q68_00006300</name>
</gene>
<protein>
    <submittedName>
        <fullName evidence="2">Uncharacterized protein</fullName>
    </submittedName>
</protein>
<keyword evidence="1" id="KW-0812">Transmembrane</keyword>
<reference evidence="2" key="1">
    <citation type="submission" date="2019-12" db="EMBL/GenBank/DDBJ databases">
        <title>Genome sequencing and annotation of Brassica cretica.</title>
        <authorList>
            <person name="Studholme D.J."/>
            <person name="Sarris P.F."/>
        </authorList>
    </citation>
    <scope>NUCLEOTIDE SEQUENCE</scope>
    <source>
        <strain evidence="2">PFS-001/15</strain>
        <tissue evidence="2">Leaf</tissue>
    </source>
</reference>
<proteinExistence type="predicted"/>
<keyword evidence="1" id="KW-1133">Transmembrane helix</keyword>
<evidence type="ECO:0000313" key="2">
    <source>
        <dbReference type="EMBL" id="KAF2580238.1"/>
    </source>
</evidence>
<accession>A0A8S9JDS0</accession>
<evidence type="ECO:0000256" key="1">
    <source>
        <dbReference type="SAM" id="Phobius"/>
    </source>
</evidence>
<keyword evidence="1" id="KW-0472">Membrane</keyword>
<organism evidence="2 3">
    <name type="scientific">Brassica cretica</name>
    <name type="common">Mustard</name>
    <dbReference type="NCBI Taxonomy" id="69181"/>
    <lineage>
        <taxon>Eukaryota</taxon>
        <taxon>Viridiplantae</taxon>
        <taxon>Streptophyta</taxon>
        <taxon>Embryophyta</taxon>
        <taxon>Tracheophyta</taxon>
        <taxon>Spermatophyta</taxon>
        <taxon>Magnoliopsida</taxon>
        <taxon>eudicotyledons</taxon>
        <taxon>Gunneridae</taxon>
        <taxon>Pentapetalae</taxon>
        <taxon>rosids</taxon>
        <taxon>malvids</taxon>
        <taxon>Brassicales</taxon>
        <taxon>Brassicaceae</taxon>
        <taxon>Brassiceae</taxon>
        <taxon>Brassica</taxon>
    </lineage>
</organism>
<sequence>MVVMTSVTVVVATPVKTDLRSDGGGDERWGHENKTLRALYQSRHSLKSHSDSDPSLTSLISAVFVSLTYCYDLCWIWH</sequence>
<dbReference type="AlphaFoldDB" id="A0A8S9JDS0"/>